<protein>
    <submittedName>
        <fullName evidence="11 12">Paired box protein Pax-1-like</fullName>
    </submittedName>
</protein>
<evidence type="ECO:0000259" key="9">
    <source>
        <dbReference type="PROSITE" id="PS51057"/>
    </source>
</evidence>
<feature type="compositionally biased region" description="Polar residues" evidence="8">
    <location>
        <begin position="161"/>
        <end position="175"/>
    </location>
</feature>
<dbReference type="SUPFAM" id="SSF46689">
    <property type="entry name" value="Homeodomain-like"/>
    <property type="match status" value="1"/>
</dbReference>
<dbReference type="PANTHER" id="PTHR45636:SF41">
    <property type="entry name" value="PAIRED BOX PROTEIN PAX-6-RELATED"/>
    <property type="match status" value="1"/>
</dbReference>
<evidence type="ECO:0000256" key="8">
    <source>
        <dbReference type="SAM" id="MobiDB-lite"/>
    </source>
</evidence>
<dbReference type="InterPro" id="IPR043182">
    <property type="entry name" value="PAIRED_DNA-bd_dom"/>
</dbReference>
<reference evidence="11 12" key="1">
    <citation type="submission" date="2025-05" db="UniProtKB">
        <authorList>
            <consortium name="RefSeq"/>
        </authorList>
    </citation>
    <scope>IDENTIFICATION</scope>
    <source>
        <tissue evidence="11 12">Muscle</tissue>
    </source>
</reference>
<dbReference type="PROSITE" id="PS00034">
    <property type="entry name" value="PAIRED_1"/>
    <property type="match status" value="1"/>
</dbReference>
<accession>A0ABM1SK82</accession>
<dbReference type="PROSITE" id="PS51057">
    <property type="entry name" value="PAIRED_2"/>
    <property type="match status" value="1"/>
</dbReference>
<evidence type="ECO:0000256" key="5">
    <source>
        <dbReference type="ARBA" id="ARBA00023125"/>
    </source>
</evidence>
<comment type="subcellular location">
    <subcellularLocation>
        <location evidence="1">Nucleus</location>
    </subcellularLocation>
</comment>
<dbReference type="PRINTS" id="PR00027">
    <property type="entry name" value="PAIREDBOX"/>
</dbReference>
<evidence type="ECO:0000313" key="11">
    <source>
        <dbReference type="RefSeq" id="XP_022244038.1"/>
    </source>
</evidence>
<keyword evidence="3" id="KW-0563">Paired box</keyword>
<organism evidence="10 11">
    <name type="scientific">Limulus polyphemus</name>
    <name type="common">Atlantic horseshoe crab</name>
    <dbReference type="NCBI Taxonomy" id="6850"/>
    <lineage>
        <taxon>Eukaryota</taxon>
        <taxon>Metazoa</taxon>
        <taxon>Ecdysozoa</taxon>
        <taxon>Arthropoda</taxon>
        <taxon>Chelicerata</taxon>
        <taxon>Merostomata</taxon>
        <taxon>Xiphosura</taxon>
        <taxon>Limulidae</taxon>
        <taxon>Limulus</taxon>
    </lineage>
</organism>
<dbReference type="InterPro" id="IPR001523">
    <property type="entry name" value="Paired_dom"/>
</dbReference>
<feature type="domain" description="Paired" evidence="9">
    <location>
        <begin position="5"/>
        <end position="131"/>
    </location>
</feature>
<evidence type="ECO:0000313" key="12">
    <source>
        <dbReference type="RefSeq" id="XP_022244039.1"/>
    </source>
</evidence>
<keyword evidence="10" id="KW-1185">Reference proteome</keyword>
<keyword evidence="5" id="KW-0238">DNA-binding</keyword>
<dbReference type="Proteomes" id="UP000694941">
    <property type="component" value="Unplaced"/>
</dbReference>
<keyword evidence="6" id="KW-0804">Transcription</keyword>
<keyword evidence="7" id="KW-0539">Nucleus</keyword>
<sequence>MISRGHSSINQLGGIFANGKPLPFHIRLRILELALFGYRPCDISRQLLVSHGCVSKILARFTETGSILPGAIGGSKPRVSTPLVINKIRQYKEQNSSLFAWEIRERLLYDGICARDCLPSVSSINRILRRTLGRSKPRNHFRHTLKPAACEPDARTRSDQEPSQTSPVWSTSDPHQGTRKAAFSIRDILNLKEENNEIK</sequence>
<dbReference type="InterPro" id="IPR036388">
    <property type="entry name" value="WH-like_DNA-bd_sf"/>
</dbReference>
<proteinExistence type="predicted"/>
<dbReference type="RefSeq" id="XP_022244038.1">
    <property type="nucleotide sequence ID" value="XM_022388330.1"/>
</dbReference>
<evidence type="ECO:0000256" key="3">
    <source>
        <dbReference type="ARBA" id="ARBA00022724"/>
    </source>
</evidence>
<dbReference type="RefSeq" id="XP_022244039.1">
    <property type="nucleotide sequence ID" value="XM_022388331.1"/>
</dbReference>
<feature type="region of interest" description="Disordered" evidence="8">
    <location>
        <begin position="148"/>
        <end position="179"/>
    </location>
</feature>
<dbReference type="InterPro" id="IPR043565">
    <property type="entry name" value="PAX_fam"/>
</dbReference>
<evidence type="ECO:0000256" key="4">
    <source>
        <dbReference type="ARBA" id="ARBA00023015"/>
    </source>
</evidence>
<evidence type="ECO:0000313" key="10">
    <source>
        <dbReference type="Proteomes" id="UP000694941"/>
    </source>
</evidence>
<dbReference type="SMART" id="SM00351">
    <property type="entry name" value="PAX"/>
    <property type="match status" value="1"/>
</dbReference>
<evidence type="ECO:0000256" key="2">
    <source>
        <dbReference type="ARBA" id="ARBA00022473"/>
    </source>
</evidence>
<gene>
    <name evidence="11 12" type="primary">LOC111086242</name>
</gene>
<dbReference type="InterPro" id="IPR009057">
    <property type="entry name" value="Homeodomain-like_sf"/>
</dbReference>
<dbReference type="GeneID" id="111086242"/>
<keyword evidence="4" id="KW-0805">Transcription regulation</keyword>
<evidence type="ECO:0000256" key="7">
    <source>
        <dbReference type="ARBA" id="ARBA00023242"/>
    </source>
</evidence>
<dbReference type="Gene3D" id="1.10.10.10">
    <property type="entry name" value="Winged helix-like DNA-binding domain superfamily/Winged helix DNA-binding domain"/>
    <property type="match status" value="2"/>
</dbReference>
<dbReference type="PANTHER" id="PTHR45636">
    <property type="entry name" value="PAIRED BOX PROTEIN PAX-6-RELATED-RELATED"/>
    <property type="match status" value="1"/>
</dbReference>
<keyword evidence="2" id="KW-0217">Developmental protein</keyword>
<evidence type="ECO:0000256" key="1">
    <source>
        <dbReference type="ARBA" id="ARBA00004123"/>
    </source>
</evidence>
<dbReference type="Pfam" id="PF00292">
    <property type="entry name" value="PAX"/>
    <property type="match status" value="1"/>
</dbReference>
<evidence type="ECO:0000256" key="6">
    <source>
        <dbReference type="ARBA" id="ARBA00023163"/>
    </source>
</evidence>
<name>A0ABM1SK82_LIMPO</name>